<keyword evidence="10" id="KW-0040">ANK repeat</keyword>
<evidence type="ECO:0000256" key="7">
    <source>
        <dbReference type="ARBA" id="ARBA00023028"/>
    </source>
</evidence>
<dbReference type="STRING" id="418985.A0A1V9XT84"/>
<dbReference type="InterPro" id="IPR002110">
    <property type="entry name" value="Ankyrin_rpt"/>
</dbReference>
<keyword evidence="7" id="KW-0528">Neurotoxin</keyword>
<dbReference type="GO" id="GO:0044231">
    <property type="term" value="C:host cell presynaptic membrane"/>
    <property type="evidence" value="ECO:0007669"/>
    <property type="project" value="UniProtKB-KW"/>
</dbReference>
<keyword evidence="8" id="KW-0539">Nucleus</keyword>
<evidence type="ECO:0000256" key="9">
    <source>
        <dbReference type="ARBA" id="ARBA00023298"/>
    </source>
</evidence>
<feature type="region of interest" description="Disordered" evidence="11">
    <location>
        <begin position="724"/>
        <end position="764"/>
    </location>
</feature>
<dbReference type="PROSITE" id="PS50088">
    <property type="entry name" value="ANK_REPEAT"/>
    <property type="match status" value="3"/>
</dbReference>
<evidence type="ECO:0000256" key="11">
    <source>
        <dbReference type="SAM" id="MobiDB-lite"/>
    </source>
</evidence>
<dbReference type="GO" id="GO:0006887">
    <property type="term" value="P:exocytosis"/>
    <property type="evidence" value="ECO:0007669"/>
    <property type="project" value="UniProtKB-KW"/>
</dbReference>
<protein>
    <submittedName>
        <fullName evidence="12">Tonsoku protein-like</fullName>
    </submittedName>
</protein>
<evidence type="ECO:0000256" key="4">
    <source>
        <dbReference type="ARBA" id="ARBA00022537"/>
    </source>
</evidence>
<evidence type="ECO:0000256" key="1">
    <source>
        <dbReference type="ARBA" id="ARBA00004123"/>
    </source>
</evidence>
<proteinExistence type="predicted"/>
<reference evidence="12 13" key="1">
    <citation type="journal article" date="2017" name="Gigascience">
        <title>Draft genome of the honey bee ectoparasitic mite, Tropilaelaps mercedesae, is shaped by the parasitic life history.</title>
        <authorList>
            <person name="Dong X."/>
            <person name="Armstrong S.D."/>
            <person name="Xia D."/>
            <person name="Makepeace B.L."/>
            <person name="Darby A.C."/>
            <person name="Kadowaki T."/>
        </authorList>
    </citation>
    <scope>NUCLEOTIDE SEQUENCE [LARGE SCALE GENOMIC DNA]</scope>
    <source>
        <strain evidence="12">Wuxi-XJTLU</strain>
    </source>
</reference>
<comment type="caution">
    <text evidence="12">The sequence shown here is derived from an EMBL/GenBank/DDBJ whole genome shotgun (WGS) entry which is preliminary data.</text>
</comment>
<feature type="compositionally biased region" description="Low complexity" evidence="11">
    <location>
        <begin position="475"/>
        <end position="492"/>
    </location>
</feature>
<dbReference type="GO" id="GO:0031297">
    <property type="term" value="P:replication fork processing"/>
    <property type="evidence" value="ECO:0007669"/>
    <property type="project" value="TreeGrafter"/>
</dbReference>
<dbReference type="FunCoup" id="A0A1V9XT84">
    <property type="interactions" value="268"/>
</dbReference>
<name>A0A1V9XT84_9ACAR</name>
<dbReference type="SUPFAM" id="SSF48403">
    <property type="entry name" value="Ankyrin repeat"/>
    <property type="match status" value="1"/>
</dbReference>
<dbReference type="InterPro" id="IPR036770">
    <property type="entry name" value="Ankyrin_rpt-contain_sf"/>
</dbReference>
<evidence type="ECO:0000256" key="8">
    <source>
        <dbReference type="ARBA" id="ARBA00023242"/>
    </source>
</evidence>
<evidence type="ECO:0000256" key="10">
    <source>
        <dbReference type="PROSITE-ProRule" id="PRU00023"/>
    </source>
</evidence>
<dbReference type="InterPro" id="IPR019734">
    <property type="entry name" value="TPR_rpt"/>
</dbReference>
<keyword evidence="4" id="KW-1052">Target cell membrane</keyword>
<dbReference type="InterPro" id="IPR052311">
    <property type="entry name" value="MMS22L-TONSL_complex_comp"/>
</dbReference>
<keyword evidence="7" id="KW-0638">Presynaptic neurotoxin</keyword>
<keyword evidence="6" id="KW-0677">Repeat</keyword>
<dbReference type="GO" id="GO:0000724">
    <property type="term" value="P:double-strand break repair via homologous recombination"/>
    <property type="evidence" value="ECO:0007669"/>
    <property type="project" value="TreeGrafter"/>
</dbReference>
<dbReference type="AlphaFoldDB" id="A0A1V9XT84"/>
<sequence length="1212" mass="134310">MTPAQRKLEKACQNARERGNRRELAIVLEELACELAEDRQWERVIEARTELLDILRSFPGEKLELARCHRFIGEAYLELRDVDHSLRHVRSYLKLAQDTSELEKQRAFTTLGRVYVAKHDINGTPGSLEKAMQFYNSALLLALQFEKDKRLGVEEARLMRGRLLYNLALASERAHNEMNSIKYLERAVYTLRQLSGSKLEKESKEDLYNTLCELSEARARLQDSAGAAEAAKAALAIGRETKNSARRGEAYMLLGMALFVGAHWRDARQALNHARVYAKNMNELKRDSLVRNLKCAVRLERWNEAIDSGEGEKNKLLENIGDTLANVGVHRQAIEAYRKIEEPFAHKCGRYAAVCGSIAETYADLGEYDSAEVWYLKEITYRNLDEHEELCSVYLSLVNCAVNQKDKGKVVEFGRKAAESAMRCRKTFTKRNAHERLTKSYTEIGLDPSEELLRNDLFYHGNGSEDNDDEDAGESSLDSSSDSSVNLSDLSVEAPSDEADRERAAAKSGARGVRTSARRLAPEKKNGLGETLLQQECIKGNLSMVNKLIAQGFDVNSTDNGGLSSLHDAANHGYLEIAKSLVEAGAQVNREGNDNSHRITPLHSAAAGGNYLIVSYLLDKGANGKALTIRGQTPFDVLEACETQDEIYISVRERLEAADAEVRPLKPLVRRRYQHITAPSPFIRSGGAVEPVIIEDDVPRPAQVRRKKQRRLDELVLRSKRARVEDEVANSSDSDSPMPSATSTQTQTRENRRQRTPPTLFKKKKQTTIFDTLRAMSDDSNDAHDNANTTIRDAFDRTLVCSTPTKDRRAGVDDAVYSDSLDMAVTEKDTTLLEAKSNSSVTSGVTERSIGGVASFSGAPVHLVRVRVEDRLLSIPLPKDFSTLTIAYLEQQAAERYLTLEGTKPVVNIALEDGALLCSSDPIVCVQGIPVLKAVVVSWNVPPLEERFKVKMGDRTPCKKILMRCQVATALGRLELDHVKIPQELMVALKHETHLHTLHLNFVHIDPSALIALAEVLAKLKNLKVLRLVGCNLRGKQLCDLLGTFGSAELEELDLSYNFVDQFFANLLDGALRKTFAGLKNVRLVSCGIQGTCVVDALKHLSLATLDLSCNPLGEAGVESAVSILQRGCLKELDISNCLSECTGDNFASILHRCDHVRVLKMNGFLLSSPISPHLDPSACNSSLRLHIKGNPGICDATLMALEDALGQVFIS</sequence>
<keyword evidence="5" id="KW-0433">Leucine-rich repeat</keyword>
<dbReference type="InterPro" id="IPR011990">
    <property type="entry name" value="TPR-like_helical_dom_sf"/>
</dbReference>
<dbReference type="GO" id="GO:0044218">
    <property type="term" value="C:other organism cell membrane"/>
    <property type="evidence" value="ECO:0007669"/>
    <property type="project" value="UniProtKB-KW"/>
</dbReference>
<dbReference type="SMART" id="SM00248">
    <property type="entry name" value="ANK"/>
    <property type="match status" value="3"/>
</dbReference>
<evidence type="ECO:0000256" key="5">
    <source>
        <dbReference type="ARBA" id="ARBA00022614"/>
    </source>
</evidence>
<dbReference type="SUPFAM" id="SSF48452">
    <property type="entry name" value="TPR-like"/>
    <property type="match status" value="3"/>
</dbReference>
<gene>
    <name evidence="12" type="ORF">BIW11_00569</name>
</gene>
<dbReference type="Gene3D" id="1.25.40.10">
    <property type="entry name" value="Tetratricopeptide repeat domain"/>
    <property type="match status" value="2"/>
</dbReference>
<dbReference type="PANTHER" id="PTHR46358">
    <property type="entry name" value="TONSOKU-LIKE PROTEIN"/>
    <property type="match status" value="1"/>
</dbReference>
<feature type="compositionally biased region" description="Polar residues" evidence="11">
    <location>
        <begin position="729"/>
        <end position="741"/>
    </location>
</feature>
<evidence type="ECO:0000256" key="2">
    <source>
        <dbReference type="ARBA" id="ARBA00004175"/>
    </source>
</evidence>
<dbReference type="PROSITE" id="PS50297">
    <property type="entry name" value="ANK_REP_REGION"/>
    <property type="match status" value="2"/>
</dbReference>
<keyword evidence="9" id="KW-0472">Membrane</keyword>
<dbReference type="GO" id="GO:0043596">
    <property type="term" value="C:nuclear replication fork"/>
    <property type="evidence" value="ECO:0007669"/>
    <property type="project" value="TreeGrafter"/>
</dbReference>
<keyword evidence="3" id="KW-0268">Exocytosis</keyword>
<keyword evidence="7" id="KW-0800">Toxin</keyword>
<feature type="repeat" description="ANK" evidence="10">
    <location>
        <begin position="597"/>
        <end position="623"/>
    </location>
</feature>
<dbReference type="PANTHER" id="PTHR46358:SF1">
    <property type="entry name" value="TONSOKU-LIKE PROTEIN"/>
    <property type="match status" value="1"/>
</dbReference>
<evidence type="ECO:0000313" key="12">
    <source>
        <dbReference type="EMBL" id="OQR76578.1"/>
    </source>
</evidence>
<dbReference type="Gene3D" id="3.80.10.10">
    <property type="entry name" value="Ribonuclease Inhibitor"/>
    <property type="match status" value="1"/>
</dbReference>
<dbReference type="SUPFAM" id="SSF52047">
    <property type="entry name" value="RNI-like"/>
    <property type="match status" value="1"/>
</dbReference>
<dbReference type="Gene3D" id="1.25.40.20">
    <property type="entry name" value="Ankyrin repeat-containing domain"/>
    <property type="match status" value="1"/>
</dbReference>
<dbReference type="SMART" id="SM00368">
    <property type="entry name" value="LRR_RI"/>
    <property type="match status" value="4"/>
</dbReference>
<keyword evidence="9" id="KW-1053">Target membrane</keyword>
<feature type="repeat" description="ANK" evidence="10">
    <location>
        <begin position="561"/>
        <end position="593"/>
    </location>
</feature>
<comment type="subcellular location">
    <subcellularLocation>
        <location evidence="1">Nucleus</location>
    </subcellularLocation>
    <subcellularLocation>
        <location evidence="2">Target cell membrane</location>
    </subcellularLocation>
</comment>
<accession>A0A1V9XT84</accession>
<dbReference type="SMART" id="SM00028">
    <property type="entry name" value="TPR"/>
    <property type="match status" value="5"/>
</dbReference>
<feature type="repeat" description="ANK" evidence="10">
    <location>
        <begin position="528"/>
        <end position="560"/>
    </location>
</feature>
<dbReference type="Proteomes" id="UP000192247">
    <property type="component" value="Unassembled WGS sequence"/>
</dbReference>
<evidence type="ECO:0000256" key="6">
    <source>
        <dbReference type="ARBA" id="ARBA00022737"/>
    </source>
</evidence>
<organism evidence="12 13">
    <name type="scientific">Tropilaelaps mercedesae</name>
    <dbReference type="NCBI Taxonomy" id="418985"/>
    <lineage>
        <taxon>Eukaryota</taxon>
        <taxon>Metazoa</taxon>
        <taxon>Ecdysozoa</taxon>
        <taxon>Arthropoda</taxon>
        <taxon>Chelicerata</taxon>
        <taxon>Arachnida</taxon>
        <taxon>Acari</taxon>
        <taxon>Parasitiformes</taxon>
        <taxon>Mesostigmata</taxon>
        <taxon>Gamasina</taxon>
        <taxon>Dermanyssoidea</taxon>
        <taxon>Laelapidae</taxon>
        <taxon>Tropilaelaps</taxon>
    </lineage>
</organism>
<feature type="region of interest" description="Disordered" evidence="11">
    <location>
        <begin position="458"/>
        <end position="522"/>
    </location>
</feature>
<dbReference type="OrthoDB" id="2384350at2759"/>
<dbReference type="InterPro" id="IPR032675">
    <property type="entry name" value="LRR_dom_sf"/>
</dbReference>
<dbReference type="EMBL" id="MNPL01004661">
    <property type="protein sequence ID" value="OQR76578.1"/>
    <property type="molecule type" value="Genomic_DNA"/>
</dbReference>
<dbReference type="InParanoid" id="A0A1V9XT84"/>
<dbReference type="Pfam" id="PF12796">
    <property type="entry name" value="Ank_2"/>
    <property type="match status" value="1"/>
</dbReference>
<evidence type="ECO:0000313" key="13">
    <source>
        <dbReference type="Proteomes" id="UP000192247"/>
    </source>
</evidence>
<evidence type="ECO:0000256" key="3">
    <source>
        <dbReference type="ARBA" id="ARBA00022483"/>
    </source>
</evidence>
<keyword evidence="13" id="KW-1185">Reference proteome</keyword>